<reference evidence="2" key="1">
    <citation type="journal article" date="2023" name="Plant J.">
        <title>Genome sequences and population genomics provide insights into the demographic history, inbreeding, and mutation load of two 'living fossil' tree species of Dipteronia.</title>
        <authorList>
            <person name="Feng Y."/>
            <person name="Comes H.P."/>
            <person name="Chen J."/>
            <person name="Zhu S."/>
            <person name="Lu R."/>
            <person name="Zhang X."/>
            <person name="Li P."/>
            <person name="Qiu J."/>
            <person name="Olsen K.M."/>
            <person name="Qiu Y."/>
        </authorList>
    </citation>
    <scope>NUCLEOTIDE SEQUENCE</scope>
    <source>
        <strain evidence="2">KIB01</strain>
    </source>
</reference>
<evidence type="ECO:0000256" key="1">
    <source>
        <dbReference type="SAM" id="MobiDB-lite"/>
    </source>
</evidence>
<sequence>MHNHGLNESEDTQIKEKDLVVVITEMGDEEKQLKQTSEANGITQKDVSHGEDIEDATIKLTPINQGEKTNYGSGKIETTTTRDEFLALILKKIRHTKKETSQVAKHVNKERELTASPEELQTKEAKNIQIKGAKTGEEKDEKEEGEEHKKTDLSSEALVVVDVLRDMDVKFAHKKSHGILSCVGSKVKHSISKVKKAITVVRIEVGPTAHSVRIKVDDLDDDDHDHDQGTLRDLIVFTNSDSDELLEAVDIDNSSDEVVGQINKTSKGSGHPSGTSLGTNMAVVTVKEIYTANLRRISIILSRVITLVASSTRQVSASKVVAVNKEVLPQARTHDEEMKKAYKERIKQRKVTEDALRRTLASAETKASMAIENLKELSLTSGQLEVGIAKPELRCTV</sequence>
<dbReference type="PANTHER" id="PTHR35511:SF2">
    <property type="entry name" value="A-KINASE ANCHOR-LIKE PROTEIN"/>
    <property type="match status" value="1"/>
</dbReference>
<protein>
    <submittedName>
        <fullName evidence="2">Uncharacterized protein</fullName>
    </submittedName>
</protein>
<accession>A0AAD9TEQ5</accession>
<dbReference type="PANTHER" id="PTHR35511">
    <property type="entry name" value="A-KINASE ANCHOR-LIKE PROTEIN"/>
    <property type="match status" value="1"/>
</dbReference>
<comment type="caution">
    <text evidence="2">The sequence shown here is derived from an EMBL/GenBank/DDBJ whole genome shotgun (WGS) entry which is preliminary data.</text>
</comment>
<feature type="compositionally biased region" description="Polar residues" evidence="1">
    <location>
        <begin position="34"/>
        <end position="45"/>
    </location>
</feature>
<feature type="region of interest" description="Disordered" evidence="1">
    <location>
        <begin position="101"/>
        <end position="152"/>
    </location>
</feature>
<name>A0AAD9TEQ5_9ROSI</name>
<dbReference type="AlphaFoldDB" id="A0AAD9TEQ5"/>
<organism evidence="2 3">
    <name type="scientific">Dipteronia dyeriana</name>
    <dbReference type="NCBI Taxonomy" id="168575"/>
    <lineage>
        <taxon>Eukaryota</taxon>
        <taxon>Viridiplantae</taxon>
        <taxon>Streptophyta</taxon>
        <taxon>Embryophyta</taxon>
        <taxon>Tracheophyta</taxon>
        <taxon>Spermatophyta</taxon>
        <taxon>Magnoliopsida</taxon>
        <taxon>eudicotyledons</taxon>
        <taxon>Gunneridae</taxon>
        <taxon>Pentapetalae</taxon>
        <taxon>rosids</taxon>
        <taxon>malvids</taxon>
        <taxon>Sapindales</taxon>
        <taxon>Sapindaceae</taxon>
        <taxon>Hippocastanoideae</taxon>
        <taxon>Acereae</taxon>
        <taxon>Dipteronia</taxon>
    </lineage>
</organism>
<dbReference type="Proteomes" id="UP001280121">
    <property type="component" value="Unassembled WGS sequence"/>
</dbReference>
<feature type="region of interest" description="Disordered" evidence="1">
    <location>
        <begin position="31"/>
        <end position="50"/>
    </location>
</feature>
<evidence type="ECO:0000313" key="3">
    <source>
        <dbReference type="Proteomes" id="UP001280121"/>
    </source>
</evidence>
<gene>
    <name evidence="2" type="ORF">Ddye_028981</name>
</gene>
<proteinExistence type="predicted"/>
<dbReference type="EMBL" id="JANJYI010000009">
    <property type="protein sequence ID" value="KAK2634189.1"/>
    <property type="molecule type" value="Genomic_DNA"/>
</dbReference>
<keyword evidence="3" id="KW-1185">Reference proteome</keyword>
<evidence type="ECO:0000313" key="2">
    <source>
        <dbReference type="EMBL" id="KAK2634189.1"/>
    </source>
</evidence>